<name>A0A2S0KFC5_9ACTN</name>
<gene>
    <name evidence="4" type="ORF">C6V83_09000</name>
</gene>
<feature type="region of interest" description="Disordered" evidence="2">
    <location>
        <begin position="1"/>
        <end position="27"/>
    </location>
</feature>
<dbReference type="AlphaFoldDB" id="A0A2S0KFC5"/>
<evidence type="ECO:0000313" key="4">
    <source>
        <dbReference type="EMBL" id="AVM00390.1"/>
    </source>
</evidence>
<organism evidence="4 5">
    <name type="scientific">Gordonia iterans</name>
    <dbReference type="NCBI Taxonomy" id="1004901"/>
    <lineage>
        <taxon>Bacteria</taxon>
        <taxon>Bacillati</taxon>
        <taxon>Actinomycetota</taxon>
        <taxon>Actinomycetes</taxon>
        <taxon>Mycobacteriales</taxon>
        <taxon>Gordoniaceae</taxon>
        <taxon>Gordonia</taxon>
    </lineage>
</organism>
<dbReference type="RefSeq" id="WP_105942118.1">
    <property type="nucleotide sequence ID" value="NZ_CP027433.1"/>
</dbReference>
<protein>
    <submittedName>
        <fullName evidence="4">Peptidase</fullName>
    </submittedName>
</protein>
<dbReference type="SUPFAM" id="SSF51261">
    <property type="entry name" value="Duplicated hybrid motif"/>
    <property type="match status" value="1"/>
</dbReference>
<dbReference type="InterPro" id="IPR011055">
    <property type="entry name" value="Dup_hybrid_motif"/>
</dbReference>
<keyword evidence="1" id="KW-0732">Signal</keyword>
<dbReference type="OrthoDB" id="5245088at2"/>
<dbReference type="Gene3D" id="2.70.70.10">
    <property type="entry name" value="Glucose Permease (Domain IIA)"/>
    <property type="match status" value="1"/>
</dbReference>
<evidence type="ECO:0000313" key="5">
    <source>
        <dbReference type="Proteomes" id="UP000239814"/>
    </source>
</evidence>
<feature type="domain" description="M23ase beta-sheet core" evidence="3">
    <location>
        <begin position="82"/>
        <end position="170"/>
    </location>
</feature>
<dbReference type="EMBL" id="CP027433">
    <property type="protein sequence ID" value="AVM00390.1"/>
    <property type="molecule type" value="Genomic_DNA"/>
</dbReference>
<proteinExistence type="predicted"/>
<evidence type="ECO:0000256" key="1">
    <source>
        <dbReference type="ARBA" id="ARBA00022729"/>
    </source>
</evidence>
<reference evidence="4 5" key="1">
    <citation type="submission" date="2018-03" db="EMBL/GenBank/DDBJ databases">
        <title>Characteristics and genome of n-alkane degrading marine bacteria Gordonia iterans isolated from crude oil contaminated in Tae-an, South Korea.</title>
        <authorList>
            <person name="Lee S.-S."/>
            <person name="Kim H."/>
        </authorList>
    </citation>
    <scope>NUCLEOTIDE SEQUENCE [LARGE SCALE GENOMIC DNA]</scope>
    <source>
        <strain evidence="4 5">Co17</strain>
    </source>
</reference>
<dbReference type="Proteomes" id="UP000239814">
    <property type="component" value="Chromosome"/>
</dbReference>
<dbReference type="PANTHER" id="PTHR21666">
    <property type="entry name" value="PEPTIDASE-RELATED"/>
    <property type="match status" value="1"/>
</dbReference>
<dbReference type="PANTHER" id="PTHR21666:SF289">
    <property type="entry name" value="L-ALA--D-GLU ENDOPEPTIDASE"/>
    <property type="match status" value="1"/>
</dbReference>
<sequence length="203" mass="21041">MSTPPRARTLRRRTTPHPTTSLRRRTSPRSRIRAVLLLIGVLLAGTGTTAPGAPHAAYDWPLAPRPAVVRGFDPPAQRWLPGHRGVDLGSAADAAVLAAGAGTVRFAGAVAGRPTVSVSHPDGIITTYEPVRAVVQAGETVGLGQVLGYLDAGHPGCAATACLHWGARRGAGRTAHYLNPLALVGAVRVRLKPIGEPPAGTPR</sequence>
<evidence type="ECO:0000256" key="2">
    <source>
        <dbReference type="SAM" id="MobiDB-lite"/>
    </source>
</evidence>
<dbReference type="CDD" id="cd12797">
    <property type="entry name" value="M23_peptidase"/>
    <property type="match status" value="1"/>
</dbReference>
<dbReference type="GO" id="GO:0004222">
    <property type="term" value="F:metalloendopeptidase activity"/>
    <property type="evidence" value="ECO:0007669"/>
    <property type="project" value="TreeGrafter"/>
</dbReference>
<dbReference type="InterPro" id="IPR016047">
    <property type="entry name" value="M23ase_b-sheet_dom"/>
</dbReference>
<dbReference type="Pfam" id="PF01551">
    <property type="entry name" value="Peptidase_M23"/>
    <property type="match status" value="1"/>
</dbReference>
<dbReference type="KEGG" id="git:C6V83_09000"/>
<keyword evidence="5" id="KW-1185">Reference proteome</keyword>
<accession>A0A2S0KFC5</accession>
<evidence type="ECO:0000259" key="3">
    <source>
        <dbReference type="Pfam" id="PF01551"/>
    </source>
</evidence>
<dbReference type="InterPro" id="IPR050570">
    <property type="entry name" value="Cell_wall_metabolism_enzyme"/>
</dbReference>